<accession>A0AAD5MJ32</accession>
<dbReference type="AlphaFoldDB" id="A0AAD5MJ32"/>
<feature type="compositionally biased region" description="Basic and acidic residues" evidence="1">
    <location>
        <begin position="57"/>
        <end position="73"/>
    </location>
</feature>
<name>A0AAD5MJ32_PARTN</name>
<dbReference type="EMBL" id="JAHQIW010003036">
    <property type="protein sequence ID" value="KAJ1357093.1"/>
    <property type="molecule type" value="Genomic_DNA"/>
</dbReference>
<reference evidence="2" key="1">
    <citation type="submission" date="2021-06" db="EMBL/GenBank/DDBJ databases">
        <title>Parelaphostrongylus tenuis whole genome reference sequence.</title>
        <authorList>
            <person name="Garwood T.J."/>
            <person name="Larsen P.A."/>
            <person name="Fountain-Jones N.M."/>
            <person name="Garbe J.R."/>
            <person name="Macchietto M.G."/>
            <person name="Kania S.A."/>
            <person name="Gerhold R.W."/>
            <person name="Richards J.E."/>
            <person name="Wolf T.M."/>
        </authorList>
    </citation>
    <scope>NUCLEOTIDE SEQUENCE</scope>
    <source>
        <strain evidence="2">MNPRO001-30</strain>
        <tissue evidence="2">Meninges</tissue>
    </source>
</reference>
<sequence length="73" mass="8754">MDDNMRFTSHEQPNVQHSRWEILSPSFTKLDHTALSNATRLDVSRQPLRRRKRRRRTVDMRKDSNLAKAHIKD</sequence>
<evidence type="ECO:0000256" key="1">
    <source>
        <dbReference type="SAM" id="MobiDB-lite"/>
    </source>
</evidence>
<organism evidence="2 3">
    <name type="scientific">Parelaphostrongylus tenuis</name>
    <name type="common">Meningeal worm</name>
    <dbReference type="NCBI Taxonomy" id="148309"/>
    <lineage>
        <taxon>Eukaryota</taxon>
        <taxon>Metazoa</taxon>
        <taxon>Ecdysozoa</taxon>
        <taxon>Nematoda</taxon>
        <taxon>Chromadorea</taxon>
        <taxon>Rhabditida</taxon>
        <taxon>Rhabditina</taxon>
        <taxon>Rhabditomorpha</taxon>
        <taxon>Strongyloidea</taxon>
        <taxon>Metastrongylidae</taxon>
        <taxon>Parelaphostrongylus</taxon>
    </lineage>
</organism>
<comment type="caution">
    <text evidence="2">The sequence shown here is derived from an EMBL/GenBank/DDBJ whole genome shotgun (WGS) entry which is preliminary data.</text>
</comment>
<protein>
    <submittedName>
        <fullName evidence="2">Uncharacterized protein</fullName>
    </submittedName>
</protein>
<gene>
    <name evidence="2" type="ORF">KIN20_015138</name>
</gene>
<evidence type="ECO:0000313" key="2">
    <source>
        <dbReference type="EMBL" id="KAJ1357093.1"/>
    </source>
</evidence>
<feature type="region of interest" description="Disordered" evidence="1">
    <location>
        <begin position="44"/>
        <end position="73"/>
    </location>
</feature>
<proteinExistence type="predicted"/>
<keyword evidence="3" id="KW-1185">Reference proteome</keyword>
<dbReference type="Proteomes" id="UP001196413">
    <property type="component" value="Unassembled WGS sequence"/>
</dbReference>
<feature type="compositionally biased region" description="Basic residues" evidence="1">
    <location>
        <begin position="47"/>
        <end position="56"/>
    </location>
</feature>
<evidence type="ECO:0000313" key="3">
    <source>
        <dbReference type="Proteomes" id="UP001196413"/>
    </source>
</evidence>